<comment type="catalytic activity">
    <reaction evidence="2">
        <text>IMP + diphosphate = hypoxanthine + 5-phospho-alpha-D-ribose 1-diphosphate</text>
        <dbReference type="Rhea" id="RHEA:17973"/>
        <dbReference type="ChEBI" id="CHEBI:17368"/>
        <dbReference type="ChEBI" id="CHEBI:33019"/>
        <dbReference type="ChEBI" id="CHEBI:58017"/>
        <dbReference type="ChEBI" id="CHEBI:58053"/>
        <dbReference type="EC" id="2.4.2.8"/>
    </reaction>
    <physiologicalReaction direction="right-to-left" evidence="2">
        <dbReference type="Rhea" id="RHEA:17975"/>
    </physiologicalReaction>
</comment>
<dbReference type="GO" id="GO:0004422">
    <property type="term" value="F:hypoxanthine phosphoribosyltransferase activity"/>
    <property type="evidence" value="ECO:0007669"/>
    <property type="project" value="TreeGrafter"/>
</dbReference>
<sequence>MKTNIRGRHILVVEDIIDTGLTIKKIDKHLRQKKPASLTTFALLEKPERRKVDFQVDYIGFKIPNVFVEGYGLDWDQFGRFNQDIFVGPVKPNHR</sequence>
<dbReference type="GO" id="GO:0032263">
    <property type="term" value="P:GMP salvage"/>
    <property type="evidence" value="ECO:0007669"/>
    <property type="project" value="TreeGrafter"/>
</dbReference>
<dbReference type="GO" id="GO:0006178">
    <property type="term" value="P:guanine salvage"/>
    <property type="evidence" value="ECO:0007669"/>
    <property type="project" value="TreeGrafter"/>
</dbReference>
<feature type="domain" description="Phosphoribosyltransferase" evidence="3">
    <location>
        <begin position="3"/>
        <end position="74"/>
    </location>
</feature>
<dbReference type="PANTHER" id="PTHR43340:SF1">
    <property type="entry name" value="HYPOXANTHINE PHOSPHORIBOSYLTRANSFERASE"/>
    <property type="match status" value="1"/>
</dbReference>
<dbReference type="InterPro" id="IPR050408">
    <property type="entry name" value="HGPRT"/>
</dbReference>
<name>A0A2G9Y726_9BACT</name>
<gene>
    <name evidence="4" type="ORF">COX47_01775</name>
</gene>
<dbReference type="EMBL" id="PCRE01000025">
    <property type="protein sequence ID" value="PIP15059.1"/>
    <property type="molecule type" value="Genomic_DNA"/>
</dbReference>
<comment type="caution">
    <text evidence="4">The sequence shown here is derived from an EMBL/GenBank/DDBJ whole genome shotgun (WGS) entry which is preliminary data.</text>
</comment>
<dbReference type="Gene3D" id="3.40.50.2020">
    <property type="match status" value="1"/>
</dbReference>
<accession>A0A2G9Y726</accession>
<dbReference type="GO" id="GO:0032264">
    <property type="term" value="P:IMP salvage"/>
    <property type="evidence" value="ECO:0007669"/>
    <property type="project" value="TreeGrafter"/>
</dbReference>
<dbReference type="InterPro" id="IPR029057">
    <property type="entry name" value="PRTase-like"/>
</dbReference>
<dbReference type="GO" id="GO:0000287">
    <property type="term" value="F:magnesium ion binding"/>
    <property type="evidence" value="ECO:0007669"/>
    <property type="project" value="TreeGrafter"/>
</dbReference>
<dbReference type="Pfam" id="PF00156">
    <property type="entry name" value="Pribosyltran"/>
    <property type="match status" value="1"/>
</dbReference>
<dbReference type="CDD" id="cd06223">
    <property type="entry name" value="PRTases_typeI"/>
    <property type="match status" value="1"/>
</dbReference>
<evidence type="ECO:0000256" key="1">
    <source>
        <dbReference type="ARBA" id="ARBA00048811"/>
    </source>
</evidence>
<dbReference type="InterPro" id="IPR000836">
    <property type="entry name" value="PRTase_dom"/>
</dbReference>
<dbReference type="SUPFAM" id="SSF53271">
    <property type="entry name" value="PRTase-like"/>
    <property type="match status" value="1"/>
</dbReference>
<reference evidence="4 5" key="1">
    <citation type="submission" date="2017-09" db="EMBL/GenBank/DDBJ databases">
        <title>Depth-based differentiation of microbial function through sediment-hosted aquifers and enrichment of novel symbionts in the deep terrestrial subsurface.</title>
        <authorList>
            <person name="Probst A.J."/>
            <person name="Ladd B."/>
            <person name="Jarett J.K."/>
            <person name="Geller-Mcgrath D.E."/>
            <person name="Sieber C.M."/>
            <person name="Emerson J.B."/>
            <person name="Anantharaman K."/>
            <person name="Thomas B.C."/>
            <person name="Malmstrom R."/>
            <person name="Stieglmeier M."/>
            <person name="Klingl A."/>
            <person name="Woyke T."/>
            <person name="Ryan C.M."/>
            <person name="Banfield J.F."/>
        </authorList>
    </citation>
    <scope>NUCLEOTIDE SEQUENCE [LARGE SCALE GENOMIC DNA]</scope>
    <source>
        <strain evidence="4">CG23_combo_of_CG06-09_8_20_14_all_35_49</strain>
    </source>
</reference>
<dbReference type="AlphaFoldDB" id="A0A2G9Y726"/>
<proteinExistence type="predicted"/>
<organism evidence="4 5">
    <name type="scientific">Candidatus Roizmanbacteria bacterium CG23_combo_of_CG06-09_8_20_14_all_35_49</name>
    <dbReference type="NCBI Taxonomy" id="1974863"/>
    <lineage>
        <taxon>Bacteria</taxon>
        <taxon>Candidatus Roizmaniibacteriota</taxon>
    </lineage>
</organism>
<comment type="catalytic activity">
    <reaction evidence="1">
        <text>GMP + diphosphate = guanine + 5-phospho-alpha-D-ribose 1-diphosphate</text>
        <dbReference type="Rhea" id="RHEA:25424"/>
        <dbReference type="ChEBI" id="CHEBI:16235"/>
        <dbReference type="ChEBI" id="CHEBI:33019"/>
        <dbReference type="ChEBI" id="CHEBI:58017"/>
        <dbReference type="ChEBI" id="CHEBI:58115"/>
        <dbReference type="EC" id="2.4.2.8"/>
    </reaction>
    <physiologicalReaction direction="right-to-left" evidence="1">
        <dbReference type="Rhea" id="RHEA:25426"/>
    </physiologicalReaction>
</comment>
<dbReference type="PANTHER" id="PTHR43340">
    <property type="entry name" value="HYPOXANTHINE-GUANINE PHOSPHORIBOSYLTRANSFERASE"/>
    <property type="match status" value="1"/>
</dbReference>
<dbReference type="GO" id="GO:0046100">
    <property type="term" value="P:hypoxanthine metabolic process"/>
    <property type="evidence" value="ECO:0007669"/>
    <property type="project" value="TreeGrafter"/>
</dbReference>
<dbReference type="Proteomes" id="UP000231025">
    <property type="component" value="Unassembled WGS sequence"/>
</dbReference>
<dbReference type="GO" id="GO:0005829">
    <property type="term" value="C:cytosol"/>
    <property type="evidence" value="ECO:0007669"/>
    <property type="project" value="TreeGrafter"/>
</dbReference>
<protein>
    <recommendedName>
        <fullName evidence="3">Phosphoribosyltransferase domain-containing protein</fullName>
    </recommendedName>
</protein>
<evidence type="ECO:0000313" key="5">
    <source>
        <dbReference type="Proteomes" id="UP000231025"/>
    </source>
</evidence>
<evidence type="ECO:0000259" key="3">
    <source>
        <dbReference type="Pfam" id="PF00156"/>
    </source>
</evidence>
<evidence type="ECO:0000313" key="4">
    <source>
        <dbReference type="EMBL" id="PIP15059.1"/>
    </source>
</evidence>
<evidence type="ECO:0000256" key="2">
    <source>
        <dbReference type="ARBA" id="ARBA00049402"/>
    </source>
</evidence>